<dbReference type="VEuPathDB" id="MicrosporidiaDB:AEWQ_040320"/>
<accession>M1K356</accession>
<dbReference type="PROSITE" id="PS50249">
    <property type="entry name" value="MPN"/>
    <property type="match status" value="1"/>
</dbReference>
<reference evidence="2" key="1">
    <citation type="journal article" date="2013" name="Eukaryot. Cell">
        <title>Extremely Reduced Levels of Heterozygosity in the Vertebrate Pathogen Encephalitozoon cuniculi.</title>
        <authorList>
            <person name="Selman M."/>
            <person name="Sak B."/>
            <person name="Kvac M."/>
            <person name="Farinelli L."/>
            <person name="Weiss L.M."/>
            <person name="Corradi N."/>
        </authorList>
    </citation>
    <scope>NUCLEOTIDE SEQUENCE</scope>
</reference>
<protein>
    <submittedName>
        <fullName evidence="2">26S proteasome regulatory subunit 12</fullName>
    </submittedName>
</protein>
<dbReference type="AlphaFoldDB" id="M1K356"/>
<proteinExistence type="predicted"/>
<evidence type="ECO:0000259" key="1">
    <source>
        <dbReference type="PROSITE" id="PS50249"/>
    </source>
</evidence>
<evidence type="ECO:0000313" key="2">
    <source>
        <dbReference type="EMBL" id="AGE95278.1"/>
    </source>
</evidence>
<dbReference type="VEuPathDB" id="MicrosporidiaDB:M970_040320"/>
<dbReference type="InterPro" id="IPR000555">
    <property type="entry name" value="JAMM/MPN+_dom"/>
</dbReference>
<dbReference type="VEuPathDB" id="MicrosporidiaDB:ECU04_0420"/>
<dbReference type="Gene3D" id="3.40.140.10">
    <property type="entry name" value="Cytidine Deaminase, domain 2"/>
    <property type="match status" value="1"/>
</dbReference>
<gene>
    <name evidence="2" type="ORF">ECU04_0420</name>
</gene>
<dbReference type="PANTHER" id="PTHR10540">
    <property type="entry name" value="EUKARYOTIC TRANSLATION INITIATION FACTOR 3 SUBUNIT F-RELATED"/>
    <property type="match status" value="1"/>
</dbReference>
<organism evidence="2">
    <name type="scientific">Encephalitozoon cuniculi</name>
    <name type="common">Microsporidian parasite</name>
    <dbReference type="NCBI Taxonomy" id="6035"/>
    <lineage>
        <taxon>Eukaryota</taxon>
        <taxon>Fungi</taxon>
        <taxon>Fungi incertae sedis</taxon>
        <taxon>Microsporidia</taxon>
        <taxon>Unikaryonidae</taxon>
        <taxon>Encephalitozoon</taxon>
    </lineage>
</organism>
<dbReference type="SMART" id="SM00232">
    <property type="entry name" value="JAB_MPN"/>
    <property type="match status" value="1"/>
</dbReference>
<sequence>MSEVIVHPLVLLSAVDHYKRKGTKRVAGILLGDDDGEIHITESFACIFEEDEDGWFMDTSYIRSMFDLFYKVNHKLKVMGWYHTGPRMYENDLDITRSLGSFVESPFLAIINVHLGENDLPVQTFKLDEQDEFVHVGCSIEAEEAEEVGVEHLIRDIREEASGSIAARINGIKESLAVYRGVLGEIRSYLNDVISGDIHLNQEIINLCQEIINSTPKLERPLDENLSDCYVSVLAKTVVALNDLRKNRLESGIETSAS</sequence>
<feature type="domain" description="MPN" evidence="1">
    <location>
        <begin position="4"/>
        <end position="133"/>
    </location>
</feature>
<dbReference type="Pfam" id="PF01398">
    <property type="entry name" value="JAB"/>
    <property type="match status" value="1"/>
</dbReference>
<dbReference type="EMBL" id="KC513606">
    <property type="protein sequence ID" value="AGE95278.1"/>
    <property type="molecule type" value="Genomic_DNA"/>
</dbReference>
<dbReference type="GO" id="GO:0008237">
    <property type="term" value="F:metallopeptidase activity"/>
    <property type="evidence" value="ECO:0007669"/>
    <property type="project" value="InterPro"/>
</dbReference>
<dbReference type="Pfam" id="PF13012">
    <property type="entry name" value="MitMem_reg"/>
    <property type="match status" value="1"/>
</dbReference>
<name>M1K356_ENCCN</name>
<dbReference type="VEuPathDB" id="MicrosporidiaDB:AEWR_040320"/>
<dbReference type="InterPro" id="IPR037518">
    <property type="entry name" value="MPN"/>
</dbReference>
<dbReference type="GO" id="GO:0000502">
    <property type="term" value="C:proteasome complex"/>
    <property type="evidence" value="ECO:0007669"/>
    <property type="project" value="UniProtKB-KW"/>
</dbReference>
<dbReference type="OMA" id="DHYRRMD"/>
<dbReference type="InterPro" id="IPR024969">
    <property type="entry name" value="EIF3F/CSN6-like_C"/>
</dbReference>
<dbReference type="VEuPathDB" id="MicrosporidiaDB:AEWD_040330"/>
<dbReference type="PANTHER" id="PTHR10540:SF7">
    <property type="entry name" value="26S PROTEASOME NON-ATPASE REGULATORY SUBUNIT 7"/>
    <property type="match status" value="1"/>
</dbReference>
<keyword evidence="2" id="KW-0647">Proteasome</keyword>
<dbReference type="GO" id="GO:0043161">
    <property type="term" value="P:proteasome-mediated ubiquitin-dependent protein catabolic process"/>
    <property type="evidence" value="ECO:0007669"/>
    <property type="project" value="TreeGrafter"/>
</dbReference>